<protein>
    <submittedName>
        <fullName evidence="1">Uncharacterized protein</fullName>
    </submittedName>
</protein>
<evidence type="ECO:0000313" key="2">
    <source>
        <dbReference type="Proteomes" id="UP000199416"/>
    </source>
</evidence>
<dbReference type="AlphaFoldDB" id="A0A1G6PMF8"/>
<dbReference type="RefSeq" id="WP_091366312.1">
    <property type="nucleotide sequence ID" value="NZ_FMZF01000003.1"/>
</dbReference>
<organism evidence="1 2">
    <name type="scientific">Geodermatophilus telluris</name>
    <dbReference type="NCBI Taxonomy" id="1190417"/>
    <lineage>
        <taxon>Bacteria</taxon>
        <taxon>Bacillati</taxon>
        <taxon>Actinomycetota</taxon>
        <taxon>Actinomycetes</taxon>
        <taxon>Geodermatophilales</taxon>
        <taxon>Geodermatophilaceae</taxon>
        <taxon>Geodermatophilus</taxon>
    </lineage>
</organism>
<dbReference type="Proteomes" id="UP000199416">
    <property type="component" value="Unassembled WGS sequence"/>
</dbReference>
<keyword evidence="2" id="KW-1185">Reference proteome</keyword>
<dbReference type="OrthoDB" id="5198755at2"/>
<dbReference type="STRING" id="1190417.SAMN05660690_2665"/>
<evidence type="ECO:0000313" key="1">
    <source>
        <dbReference type="EMBL" id="SDC81390.1"/>
    </source>
</evidence>
<name>A0A1G6PMF8_9ACTN</name>
<proteinExistence type="predicted"/>
<reference evidence="2" key="1">
    <citation type="submission" date="2016-10" db="EMBL/GenBank/DDBJ databases">
        <authorList>
            <person name="Varghese N."/>
            <person name="Submissions S."/>
        </authorList>
    </citation>
    <scope>NUCLEOTIDE SEQUENCE [LARGE SCALE GENOMIC DNA]</scope>
    <source>
        <strain evidence="2">DSM 45421</strain>
    </source>
</reference>
<accession>A0A1G6PMF8</accession>
<dbReference type="EMBL" id="FMZF01000003">
    <property type="protein sequence ID" value="SDC81390.1"/>
    <property type="molecule type" value="Genomic_DNA"/>
</dbReference>
<gene>
    <name evidence="1" type="ORF">SAMN05660690_2665</name>
</gene>
<sequence>MDTALCPVVPPLPAVVRLPDVHVDAAQEFVTRLRAASATFAGAAGADSAVVREAVPPARHRRARCRVVLRLFDGTELDLTFLGPVSRPGVVPGHSFESLVARWLRAGHARGARGPWLVPDDDAPGGRAVDLTAWTSGVGSIAG</sequence>